<reference evidence="2 3" key="1">
    <citation type="journal article" date="2019" name="G3 (Bethesda)">
        <title>Sequencing of a Wild Apple (Malus baccata) Genome Unravels the Differences Between Cultivated and Wild Apple Species Regarding Disease Resistance and Cold Tolerance.</title>
        <authorList>
            <person name="Chen X."/>
        </authorList>
    </citation>
    <scope>NUCLEOTIDE SEQUENCE [LARGE SCALE GENOMIC DNA]</scope>
    <source>
        <strain evidence="3">cv. Shandingzi</strain>
        <tissue evidence="2">Leaves</tissue>
    </source>
</reference>
<dbReference type="EMBL" id="VIEB01000466">
    <property type="protein sequence ID" value="TQD89916.1"/>
    <property type="molecule type" value="Genomic_DNA"/>
</dbReference>
<protein>
    <submittedName>
        <fullName evidence="2">Uncharacterized protein</fullName>
    </submittedName>
</protein>
<proteinExistence type="predicted"/>
<dbReference type="AlphaFoldDB" id="A0A540LU40"/>
<keyword evidence="1" id="KW-0175">Coiled coil</keyword>
<gene>
    <name evidence="2" type="ORF">C1H46_024547</name>
</gene>
<accession>A0A540LU40</accession>
<feature type="coiled-coil region" evidence="1">
    <location>
        <begin position="61"/>
        <end position="88"/>
    </location>
</feature>
<keyword evidence="3" id="KW-1185">Reference proteome</keyword>
<dbReference type="Proteomes" id="UP000315295">
    <property type="component" value="Unassembled WGS sequence"/>
</dbReference>
<evidence type="ECO:0000256" key="1">
    <source>
        <dbReference type="SAM" id="Coils"/>
    </source>
</evidence>
<name>A0A540LU40_MALBA</name>
<dbReference type="STRING" id="106549.A0A540LU40"/>
<comment type="caution">
    <text evidence="2">The sequence shown here is derived from an EMBL/GenBank/DDBJ whole genome shotgun (WGS) entry which is preliminary data.</text>
</comment>
<sequence>MGSSKYAPPRHSVLHNASCLIARRFLFAAGAALAKERWANKNYVENDYYLHRYWLATVDDLDSTTKRYMEIEREVDMLRRRHAEKVNQFYGTMREQHVKDKGYWKDYLRRPTSFME</sequence>
<evidence type="ECO:0000313" key="3">
    <source>
        <dbReference type="Proteomes" id="UP000315295"/>
    </source>
</evidence>
<evidence type="ECO:0000313" key="2">
    <source>
        <dbReference type="EMBL" id="TQD89916.1"/>
    </source>
</evidence>
<organism evidence="2 3">
    <name type="scientific">Malus baccata</name>
    <name type="common">Siberian crab apple</name>
    <name type="synonym">Pyrus baccata</name>
    <dbReference type="NCBI Taxonomy" id="106549"/>
    <lineage>
        <taxon>Eukaryota</taxon>
        <taxon>Viridiplantae</taxon>
        <taxon>Streptophyta</taxon>
        <taxon>Embryophyta</taxon>
        <taxon>Tracheophyta</taxon>
        <taxon>Spermatophyta</taxon>
        <taxon>Magnoliopsida</taxon>
        <taxon>eudicotyledons</taxon>
        <taxon>Gunneridae</taxon>
        <taxon>Pentapetalae</taxon>
        <taxon>rosids</taxon>
        <taxon>fabids</taxon>
        <taxon>Rosales</taxon>
        <taxon>Rosaceae</taxon>
        <taxon>Amygdaloideae</taxon>
        <taxon>Maleae</taxon>
        <taxon>Malus</taxon>
    </lineage>
</organism>